<dbReference type="PANTHER" id="PTHR47633:SF4">
    <property type="entry name" value="MYOPALLADIN ISOFORM X1"/>
    <property type="match status" value="1"/>
</dbReference>
<reference evidence="5" key="2">
    <citation type="submission" date="2025-08" db="UniProtKB">
        <authorList>
            <consortium name="Ensembl"/>
        </authorList>
    </citation>
    <scope>IDENTIFICATION</scope>
</reference>
<dbReference type="SMART" id="SM00409">
    <property type="entry name" value="IG"/>
    <property type="match status" value="4"/>
</dbReference>
<dbReference type="Gene3D" id="2.60.40.10">
    <property type="entry name" value="Immunoglobulins"/>
    <property type="match status" value="4"/>
</dbReference>
<dbReference type="InterPro" id="IPR036179">
    <property type="entry name" value="Ig-like_dom_sf"/>
</dbReference>
<dbReference type="OMA" id="PTTFEWW"/>
<evidence type="ECO:0000256" key="3">
    <source>
        <dbReference type="ARBA" id="ARBA00023319"/>
    </source>
</evidence>
<reference evidence="5 6" key="1">
    <citation type="journal article" date="2011" name="Genome Biol. Evol.">
        <title>Integration of the genetic map and genome assembly of fugu facilitates insights into distinct features of genome evolution in teleosts and mammals.</title>
        <authorList>
            <person name="Kai W."/>
            <person name="Kikuchi K."/>
            <person name="Tohari S."/>
            <person name="Chew A.K."/>
            <person name="Tay A."/>
            <person name="Fujiwara A."/>
            <person name="Hosoya S."/>
            <person name="Suetake H."/>
            <person name="Naruse K."/>
            <person name="Brenner S."/>
            <person name="Suzuki Y."/>
            <person name="Venkatesh B."/>
        </authorList>
    </citation>
    <scope>NUCLEOTIDE SEQUENCE [LARGE SCALE GENOMIC DNA]</scope>
</reference>
<dbReference type="InterPro" id="IPR013098">
    <property type="entry name" value="Ig_I-set"/>
</dbReference>
<dbReference type="Pfam" id="PF07679">
    <property type="entry name" value="I-set"/>
    <property type="match status" value="4"/>
</dbReference>
<evidence type="ECO:0000256" key="2">
    <source>
        <dbReference type="ARBA" id="ARBA00022490"/>
    </source>
</evidence>
<feature type="domain" description="Ig-like" evidence="4">
    <location>
        <begin position="1"/>
        <end position="77"/>
    </location>
</feature>
<dbReference type="CDD" id="cd00096">
    <property type="entry name" value="Ig"/>
    <property type="match status" value="1"/>
</dbReference>
<dbReference type="SUPFAM" id="SSF48726">
    <property type="entry name" value="Immunoglobulin"/>
    <property type="match status" value="4"/>
</dbReference>
<dbReference type="FunFam" id="2.60.40.10:FF:000022">
    <property type="entry name" value="Cardiac titin"/>
    <property type="match status" value="1"/>
</dbReference>
<dbReference type="SMART" id="SM00408">
    <property type="entry name" value="IGc2"/>
    <property type="match status" value="3"/>
</dbReference>
<keyword evidence="3" id="KW-0393">Immunoglobulin domain</keyword>
<dbReference type="GO" id="GO:0005737">
    <property type="term" value="C:cytoplasm"/>
    <property type="evidence" value="ECO:0007669"/>
    <property type="project" value="UniProtKB-SubCell"/>
</dbReference>
<dbReference type="AlphaFoldDB" id="A0A674NHV7"/>
<dbReference type="InterPro" id="IPR007110">
    <property type="entry name" value="Ig-like_dom"/>
</dbReference>
<evidence type="ECO:0000259" key="4">
    <source>
        <dbReference type="PROSITE" id="PS50835"/>
    </source>
</evidence>
<evidence type="ECO:0000313" key="6">
    <source>
        <dbReference type="Proteomes" id="UP000005226"/>
    </source>
</evidence>
<organism evidence="5 6">
    <name type="scientific">Takifugu rubripes</name>
    <name type="common">Japanese pufferfish</name>
    <name type="synonym">Fugu rubripes</name>
    <dbReference type="NCBI Taxonomy" id="31033"/>
    <lineage>
        <taxon>Eukaryota</taxon>
        <taxon>Metazoa</taxon>
        <taxon>Chordata</taxon>
        <taxon>Craniata</taxon>
        <taxon>Vertebrata</taxon>
        <taxon>Euteleostomi</taxon>
        <taxon>Actinopterygii</taxon>
        <taxon>Neopterygii</taxon>
        <taxon>Teleostei</taxon>
        <taxon>Neoteleostei</taxon>
        <taxon>Acanthomorphata</taxon>
        <taxon>Eupercaria</taxon>
        <taxon>Tetraodontiformes</taxon>
        <taxon>Tetradontoidea</taxon>
        <taxon>Tetraodontidae</taxon>
        <taxon>Takifugu</taxon>
    </lineage>
</organism>
<dbReference type="GeneTree" id="ENSGT00940000171516"/>
<name>A0A674NHV7_TAKRU</name>
<feature type="domain" description="Ig-like" evidence="4">
    <location>
        <begin position="263"/>
        <end position="352"/>
    </location>
</feature>
<accession>A0A674NHV7</accession>
<sequence length="370" mass="40933">VSQNIYRRNASVCVGETAKFTVRVSGVPKPVIQWSHNGEVITSSSVYKMIEEKEDCTLVITKVTSEYEGEYSCTATNRFGQTTCTTYLEKWPLRCSEGTEVLFNYKVSGDPIPDVNWYKGAFQIQPNRTRIISSNPDGSGCLKLKTVKQEDSGMYMCKASNKFGEASCSAELAVVKETVVVSKQEQVTVVQQKGYKVSVTEQATEDGKKVHQSMDCKLSFEDKLAVVEIPKAKLKDSGKYVCTATNEAGSSSCEALVMVQEPPTFVKKMEPKFTWKQGIAARLQCSVKGSPELHIHWFWDEHELNEGEKYKMSLKNGVAILEILNLVVADSGRYSCEVSNNAGSDSCSTLVAVKGLSSVGFILVLQVRWL</sequence>
<dbReference type="FunFam" id="2.60.40.10:FF:000425">
    <property type="entry name" value="Myosin light chain kinase"/>
    <property type="match status" value="2"/>
</dbReference>
<dbReference type="InterPro" id="IPR003598">
    <property type="entry name" value="Ig_sub2"/>
</dbReference>
<comment type="subcellular location">
    <subcellularLocation>
        <location evidence="1">Cytoplasm</location>
    </subcellularLocation>
</comment>
<dbReference type="InterPro" id="IPR013783">
    <property type="entry name" value="Ig-like_fold"/>
</dbReference>
<protein>
    <recommendedName>
        <fullName evidence="4">Ig-like domain-containing protein</fullName>
    </recommendedName>
</protein>
<dbReference type="PROSITE" id="PS50835">
    <property type="entry name" value="IG_LIKE"/>
    <property type="match status" value="3"/>
</dbReference>
<feature type="domain" description="Ig-like" evidence="4">
    <location>
        <begin position="80"/>
        <end position="173"/>
    </location>
</feature>
<dbReference type="Ensembl" id="ENSTRUT00000079203.1">
    <property type="protein sequence ID" value="ENSTRUP00000072856.1"/>
    <property type="gene ID" value="ENSTRUG00000027236.1"/>
</dbReference>
<proteinExistence type="predicted"/>
<keyword evidence="6" id="KW-1185">Reference proteome</keyword>
<dbReference type="Proteomes" id="UP000005226">
    <property type="component" value="Chromosome 1"/>
</dbReference>
<keyword evidence="2" id="KW-0963">Cytoplasm</keyword>
<reference evidence="5" key="3">
    <citation type="submission" date="2025-09" db="UniProtKB">
        <authorList>
            <consortium name="Ensembl"/>
        </authorList>
    </citation>
    <scope>IDENTIFICATION</scope>
</reference>
<evidence type="ECO:0000313" key="5">
    <source>
        <dbReference type="Ensembl" id="ENSTRUP00000072856.1"/>
    </source>
</evidence>
<dbReference type="InterPro" id="IPR003599">
    <property type="entry name" value="Ig_sub"/>
</dbReference>
<evidence type="ECO:0000256" key="1">
    <source>
        <dbReference type="ARBA" id="ARBA00004496"/>
    </source>
</evidence>
<dbReference type="PANTHER" id="PTHR47633">
    <property type="entry name" value="IMMUNOGLOBULIN"/>
    <property type="match status" value="1"/>
</dbReference>